<dbReference type="Gene3D" id="1.10.10.10">
    <property type="entry name" value="Winged helix-like DNA-binding domain superfamily/Winged helix DNA-binding domain"/>
    <property type="match status" value="1"/>
</dbReference>
<organism evidence="6 7">
    <name type="scientific">Paenibacillus sabuli</name>
    <dbReference type="NCBI Taxonomy" id="2772509"/>
    <lineage>
        <taxon>Bacteria</taxon>
        <taxon>Bacillati</taxon>
        <taxon>Bacillota</taxon>
        <taxon>Bacilli</taxon>
        <taxon>Bacillales</taxon>
        <taxon>Paenibacillaceae</taxon>
        <taxon>Paenibacillus</taxon>
    </lineage>
</organism>
<protein>
    <submittedName>
        <fullName evidence="6">GntR family transcriptional regulator</fullName>
    </submittedName>
</protein>
<dbReference type="CDD" id="cd06267">
    <property type="entry name" value="PBP1_LacI_sugar_binding-like"/>
    <property type="match status" value="1"/>
</dbReference>
<keyword evidence="2" id="KW-0805">Transcription regulation</keyword>
<dbReference type="InterPro" id="IPR046335">
    <property type="entry name" value="LacI/GalR-like_sensor"/>
</dbReference>
<dbReference type="InterPro" id="IPR000524">
    <property type="entry name" value="Tscrpt_reg_HTH_GntR"/>
</dbReference>
<evidence type="ECO:0000256" key="4">
    <source>
        <dbReference type="ARBA" id="ARBA00023163"/>
    </source>
</evidence>
<name>A0A927BRE8_9BACL</name>
<keyword evidence="7" id="KW-1185">Reference proteome</keyword>
<dbReference type="AlphaFoldDB" id="A0A927BRE8"/>
<evidence type="ECO:0000313" key="6">
    <source>
        <dbReference type="EMBL" id="MBD2844164.1"/>
    </source>
</evidence>
<dbReference type="Pfam" id="PF13377">
    <property type="entry name" value="Peripla_BP_3"/>
    <property type="match status" value="1"/>
</dbReference>
<keyword evidence="4" id="KW-0804">Transcription</keyword>
<comment type="caution">
    <text evidence="6">The sequence shown here is derived from an EMBL/GenBank/DDBJ whole genome shotgun (WGS) entry which is preliminary data.</text>
</comment>
<evidence type="ECO:0000256" key="3">
    <source>
        <dbReference type="ARBA" id="ARBA00023125"/>
    </source>
</evidence>
<sequence>MKAYGYRYMEVKHKLIEQIKLLEPHVRLPSRNALAKQYNAARTTIERSISELIGEGYLYAKDGSGTYVSEARGAAAEHAPRSPFRSVGLIIPDIRHDTYPGILRGVEDIMNRHDVNLVICNTDNQIEKQAGYMNKLIDRGIHGLIIVPAIIGHTDLSLFSRLQEAGIPIVFCNRGIEGVEAPKVVSNNFYGAYAAVKHLIGNGCRAIAYISRPAYSTSYERYQGYTSALAEAGLDMDDRLVLFEPTFDTERQGYDSVIQLLESGVTPDGIFCFNDGIAKGACEALGDKGLIVGRDVLVVGYDNTGLCERMPVKLTSVKFQTYDIGVGAAGLLLDMMNGETVRSNKIVVLQPELVVRQSSHPVL</sequence>
<evidence type="ECO:0000313" key="7">
    <source>
        <dbReference type="Proteomes" id="UP000621560"/>
    </source>
</evidence>
<accession>A0A927BRE8</accession>
<keyword evidence="1" id="KW-0678">Repressor</keyword>
<feature type="domain" description="HTH gntR-type" evidence="5">
    <location>
        <begin position="1"/>
        <end position="71"/>
    </location>
</feature>
<dbReference type="RefSeq" id="WP_190914603.1">
    <property type="nucleotide sequence ID" value="NZ_JACXIZ010000008.1"/>
</dbReference>
<dbReference type="GO" id="GO:0003700">
    <property type="term" value="F:DNA-binding transcription factor activity"/>
    <property type="evidence" value="ECO:0007669"/>
    <property type="project" value="InterPro"/>
</dbReference>
<dbReference type="Pfam" id="PF00392">
    <property type="entry name" value="GntR"/>
    <property type="match status" value="1"/>
</dbReference>
<dbReference type="EMBL" id="JACXIZ010000008">
    <property type="protein sequence ID" value="MBD2844164.1"/>
    <property type="molecule type" value="Genomic_DNA"/>
</dbReference>
<dbReference type="PROSITE" id="PS50949">
    <property type="entry name" value="HTH_GNTR"/>
    <property type="match status" value="1"/>
</dbReference>
<dbReference type="InterPro" id="IPR028082">
    <property type="entry name" value="Peripla_BP_I"/>
</dbReference>
<evidence type="ECO:0000256" key="1">
    <source>
        <dbReference type="ARBA" id="ARBA00022491"/>
    </source>
</evidence>
<dbReference type="SUPFAM" id="SSF46785">
    <property type="entry name" value="Winged helix' DNA-binding domain"/>
    <property type="match status" value="1"/>
</dbReference>
<dbReference type="Gene3D" id="3.40.50.2300">
    <property type="match status" value="2"/>
</dbReference>
<dbReference type="GO" id="GO:0000976">
    <property type="term" value="F:transcription cis-regulatory region binding"/>
    <property type="evidence" value="ECO:0007669"/>
    <property type="project" value="TreeGrafter"/>
</dbReference>
<evidence type="ECO:0000259" key="5">
    <source>
        <dbReference type="PROSITE" id="PS50949"/>
    </source>
</evidence>
<proteinExistence type="predicted"/>
<dbReference type="SUPFAM" id="SSF53822">
    <property type="entry name" value="Periplasmic binding protein-like I"/>
    <property type="match status" value="1"/>
</dbReference>
<reference evidence="6" key="1">
    <citation type="submission" date="2020-09" db="EMBL/GenBank/DDBJ databases">
        <title>A novel bacterium of genus Paenibacillus, isolated from South China Sea.</title>
        <authorList>
            <person name="Huang H."/>
            <person name="Mo K."/>
            <person name="Hu Y."/>
        </authorList>
    </citation>
    <scope>NUCLEOTIDE SEQUENCE</scope>
    <source>
        <strain evidence="6">IB182496</strain>
    </source>
</reference>
<dbReference type="InterPro" id="IPR036388">
    <property type="entry name" value="WH-like_DNA-bd_sf"/>
</dbReference>
<dbReference type="CDD" id="cd07377">
    <property type="entry name" value="WHTH_GntR"/>
    <property type="match status" value="1"/>
</dbReference>
<dbReference type="SMART" id="SM00345">
    <property type="entry name" value="HTH_GNTR"/>
    <property type="match status" value="1"/>
</dbReference>
<gene>
    <name evidence="6" type="ORF">IDH44_03105</name>
</gene>
<dbReference type="Proteomes" id="UP000621560">
    <property type="component" value="Unassembled WGS sequence"/>
</dbReference>
<dbReference type="InterPro" id="IPR036390">
    <property type="entry name" value="WH_DNA-bd_sf"/>
</dbReference>
<dbReference type="PANTHER" id="PTHR30146:SF148">
    <property type="entry name" value="HTH-TYPE TRANSCRIPTIONAL REPRESSOR PURR-RELATED"/>
    <property type="match status" value="1"/>
</dbReference>
<keyword evidence="3" id="KW-0238">DNA-binding</keyword>
<evidence type="ECO:0000256" key="2">
    <source>
        <dbReference type="ARBA" id="ARBA00023015"/>
    </source>
</evidence>
<dbReference type="PANTHER" id="PTHR30146">
    <property type="entry name" value="LACI-RELATED TRANSCRIPTIONAL REPRESSOR"/>
    <property type="match status" value="1"/>
</dbReference>
<dbReference type="PRINTS" id="PR00035">
    <property type="entry name" value="HTHGNTR"/>
</dbReference>